<dbReference type="AlphaFoldDB" id="A0A6A6FTA5"/>
<evidence type="ECO:0000256" key="1">
    <source>
        <dbReference type="SAM" id="Phobius"/>
    </source>
</evidence>
<keyword evidence="1" id="KW-0472">Membrane</keyword>
<dbReference type="Proteomes" id="UP000799539">
    <property type="component" value="Unassembled WGS sequence"/>
</dbReference>
<accession>A0A6A6FTA5</accession>
<sequence>MARDNCLLQDNVVEHDTCSRLKARKQARRPSSLGMLVVLTPALLSSQAFMGDAWFGCTAMSVRLDYNPGRV</sequence>
<keyword evidence="3" id="KW-1185">Reference proteome</keyword>
<gene>
    <name evidence="2" type="ORF">CERZMDRAFT_93703</name>
</gene>
<reference evidence="2" key="1">
    <citation type="journal article" date="2020" name="Stud. Mycol.">
        <title>101 Dothideomycetes genomes: a test case for predicting lifestyles and emergence of pathogens.</title>
        <authorList>
            <person name="Haridas S."/>
            <person name="Albert R."/>
            <person name="Binder M."/>
            <person name="Bloem J."/>
            <person name="Labutti K."/>
            <person name="Salamov A."/>
            <person name="Andreopoulos B."/>
            <person name="Baker S."/>
            <person name="Barry K."/>
            <person name="Bills G."/>
            <person name="Bluhm B."/>
            <person name="Cannon C."/>
            <person name="Castanera R."/>
            <person name="Culley D."/>
            <person name="Daum C."/>
            <person name="Ezra D."/>
            <person name="Gonzalez J."/>
            <person name="Henrissat B."/>
            <person name="Kuo A."/>
            <person name="Liang C."/>
            <person name="Lipzen A."/>
            <person name="Lutzoni F."/>
            <person name="Magnuson J."/>
            <person name="Mondo S."/>
            <person name="Nolan M."/>
            <person name="Ohm R."/>
            <person name="Pangilinan J."/>
            <person name="Park H.-J."/>
            <person name="Ramirez L."/>
            <person name="Alfaro M."/>
            <person name="Sun H."/>
            <person name="Tritt A."/>
            <person name="Yoshinaga Y."/>
            <person name="Zwiers L.-H."/>
            <person name="Turgeon B."/>
            <person name="Goodwin S."/>
            <person name="Spatafora J."/>
            <person name="Crous P."/>
            <person name="Grigoriev I."/>
        </authorList>
    </citation>
    <scope>NUCLEOTIDE SEQUENCE</scope>
    <source>
        <strain evidence="2">SCOH1-5</strain>
    </source>
</reference>
<evidence type="ECO:0000313" key="3">
    <source>
        <dbReference type="Proteomes" id="UP000799539"/>
    </source>
</evidence>
<organism evidence="2 3">
    <name type="scientific">Cercospora zeae-maydis SCOH1-5</name>
    <dbReference type="NCBI Taxonomy" id="717836"/>
    <lineage>
        <taxon>Eukaryota</taxon>
        <taxon>Fungi</taxon>
        <taxon>Dikarya</taxon>
        <taxon>Ascomycota</taxon>
        <taxon>Pezizomycotina</taxon>
        <taxon>Dothideomycetes</taxon>
        <taxon>Dothideomycetidae</taxon>
        <taxon>Mycosphaerellales</taxon>
        <taxon>Mycosphaerellaceae</taxon>
        <taxon>Cercospora</taxon>
    </lineage>
</organism>
<keyword evidence="1" id="KW-1133">Transmembrane helix</keyword>
<dbReference type="EMBL" id="ML992664">
    <property type="protein sequence ID" value="KAF2216408.1"/>
    <property type="molecule type" value="Genomic_DNA"/>
</dbReference>
<proteinExistence type="predicted"/>
<feature type="transmembrane region" description="Helical" evidence="1">
    <location>
        <begin position="32"/>
        <end position="50"/>
    </location>
</feature>
<keyword evidence="1" id="KW-0812">Transmembrane</keyword>
<evidence type="ECO:0000313" key="2">
    <source>
        <dbReference type="EMBL" id="KAF2216408.1"/>
    </source>
</evidence>
<name>A0A6A6FTA5_9PEZI</name>
<protein>
    <submittedName>
        <fullName evidence="2">Uncharacterized protein</fullName>
    </submittedName>
</protein>